<dbReference type="PANTHER" id="PTHR24193">
    <property type="entry name" value="ANKYRIN REPEAT PROTEIN"/>
    <property type="match status" value="1"/>
</dbReference>
<dbReference type="InterPro" id="IPR050663">
    <property type="entry name" value="Ankyrin-SOCS_Box"/>
</dbReference>
<comment type="caution">
    <text evidence="4">The sequence shown here is derived from an EMBL/GenBank/DDBJ whole genome shotgun (WGS) entry which is preliminary data.</text>
</comment>
<protein>
    <submittedName>
        <fullName evidence="4">Uncharacterized protein</fullName>
    </submittedName>
</protein>
<feature type="compositionally biased region" description="Basic and acidic residues" evidence="3">
    <location>
        <begin position="92"/>
        <end position="131"/>
    </location>
</feature>
<dbReference type="Proteomes" id="UP000820818">
    <property type="component" value="Unassembled WGS sequence"/>
</dbReference>
<organism evidence="4 5">
    <name type="scientific">Daphnia sinensis</name>
    <dbReference type="NCBI Taxonomy" id="1820382"/>
    <lineage>
        <taxon>Eukaryota</taxon>
        <taxon>Metazoa</taxon>
        <taxon>Ecdysozoa</taxon>
        <taxon>Arthropoda</taxon>
        <taxon>Crustacea</taxon>
        <taxon>Branchiopoda</taxon>
        <taxon>Diplostraca</taxon>
        <taxon>Cladocera</taxon>
        <taxon>Anomopoda</taxon>
        <taxon>Daphniidae</taxon>
        <taxon>Daphnia</taxon>
        <taxon>Daphnia similis group</taxon>
    </lineage>
</organism>
<dbReference type="InterPro" id="IPR002110">
    <property type="entry name" value="Ankyrin_rpt"/>
</dbReference>
<dbReference type="SUPFAM" id="SSF48403">
    <property type="entry name" value="Ankyrin repeat"/>
    <property type="match status" value="1"/>
</dbReference>
<name>A0AAD5PQ81_9CRUS</name>
<dbReference type="InterPro" id="IPR036770">
    <property type="entry name" value="Ankyrin_rpt-contain_sf"/>
</dbReference>
<evidence type="ECO:0000256" key="3">
    <source>
        <dbReference type="SAM" id="MobiDB-lite"/>
    </source>
</evidence>
<reference evidence="4" key="1">
    <citation type="submission" date="2022-05" db="EMBL/GenBank/DDBJ databases">
        <title>A multi-omics perspective on studying reproductive biology in Daphnia sinensis.</title>
        <authorList>
            <person name="Jia J."/>
        </authorList>
    </citation>
    <scope>NUCLEOTIDE SEQUENCE</scope>
    <source>
        <strain evidence="4">WSL</strain>
    </source>
</reference>
<dbReference type="Pfam" id="PF12796">
    <property type="entry name" value="Ank_2"/>
    <property type="match status" value="1"/>
</dbReference>
<gene>
    <name evidence="4" type="ORF">GHT06_006135</name>
</gene>
<dbReference type="EMBL" id="WJBH02000030">
    <property type="protein sequence ID" value="KAI9551220.1"/>
    <property type="molecule type" value="Genomic_DNA"/>
</dbReference>
<proteinExistence type="predicted"/>
<evidence type="ECO:0000256" key="2">
    <source>
        <dbReference type="ARBA" id="ARBA00023043"/>
    </source>
</evidence>
<evidence type="ECO:0000256" key="1">
    <source>
        <dbReference type="ARBA" id="ARBA00022737"/>
    </source>
</evidence>
<accession>A0AAD5PQ81</accession>
<dbReference type="GO" id="GO:0000976">
    <property type="term" value="F:transcription cis-regulatory region binding"/>
    <property type="evidence" value="ECO:0007669"/>
    <property type="project" value="TreeGrafter"/>
</dbReference>
<keyword evidence="5" id="KW-1185">Reference proteome</keyword>
<dbReference type="GO" id="GO:0005634">
    <property type="term" value="C:nucleus"/>
    <property type="evidence" value="ECO:0007669"/>
    <property type="project" value="TreeGrafter"/>
</dbReference>
<evidence type="ECO:0000313" key="5">
    <source>
        <dbReference type="Proteomes" id="UP000820818"/>
    </source>
</evidence>
<dbReference type="AlphaFoldDB" id="A0AAD5PQ81"/>
<dbReference type="SMART" id="SM00248">
    <property type="entry name" value="ANK"/>
    <property type="match status" value="2"/>
</dbReference>
<dbReference type="Gene3D" id="1.25.40.20">
    <property type="entry name" value="Ankyrin repeat-containing domain"/>
    <property type="match status" value="1"/>
</dbReference>
<dbReference type="PANTHER" id="PTHR24193:SF121">
    <property type="entry name" value="ADA2A-CONTAINING COMPLEX COMPONENT 3, ISOFORM D"/>
    <property type="match status" value="1"/>
</dbReference>
<keyword evidence="1" id="KW-0677">Repeat</keyword>
<feature type="region of interest" description="Disordered" evidence="3">
    <location>
        <begin position="88"/>
        <end position="131"/>
    </location>
</feature>
<dbReference type="GO" id="GO:0045944">
    <property type="term" value="P:positive regulation of transcription by RNA polymerase II"/>
    <property type="evidence" value="ECO:0007669"/>
    <property type="project" value="TreeGrafter"/>
</dbReference>
<sequence length="131" mass="14976">MVAIAYGHEDLAHYLWCSSNVAQKAKDNSTVLHYAARYGNNEIVKLACQRKDINVNERTTPGNYTALHLATIFRQTTAMDILVRHNANMGGRDMDGKTPRDYATDPSRKRIFEDGEERRSGKRRWSDSEED</sequence>
<keyword evidence="2" id="KW-0040">ANK repeat</keyword>
<evidence type="ECO:0000313" key="4">
    <source>
        <dbReference type="EMBL" id="KAI9551220.1"/>
    </source>
</evidence>